<reference evidence="19" key="1">
    <citation type="submission" date="2015-04" db="UniProtKB">
        <authorList>
            <consortium name="EnsemblPlants"/>
        </authorList>
    </citation>
    <scope>IDENTIFICATION</scope>
</reference>
<evidence type="ECO:0000256" key="7">
    <source>
        <dbReference type="ARBA" id="ARBA00022729"/>
    </source>
</evidence>
<dbReference type="Pfam" id="PF13947">
    <property type="entry name" value="GUB_WAK_bind"/>
    <property type="match status" value="1"/>
</dbReference>
<dbReference type="FunFam" id="1.10.510.10:FF:000468">
    <property type="entry name" value="PTI1-like tyrosine-protein kinase 3"/>
    <property type="match status" value="1"/>
</dbReference>
<evidence type="ECO:0000256" key="12">
    <source>
        <dbReference type="ARBA" id="ARBA00023136"/>
    </source>
</evidence>
<dbReference type="Pfam" id="PF07714">
    <property type="entry name" value="PK_Tyr_Ser-Thr"/>
    <property type="match status" value="1"/>
</dbReference>
<keyword evidence="8 15" id="KW-0547">Nucleotide-binding</keyword>
<dbReference type="SMART" id="SM00181">
    <property type="entry name" value="EGF"/>
    <property type="match status" value="2"/>
</dbReference>
<dbReference type="STRING" id="4537.A0A0E0M5Y6"/>
<dbReference type="PANTHER" id="PTHR27005">
    <property type="entry name" value="WALL-ASSOCIATED RECEPTOR KINASE-LIKE 21"/>
    <property type="match status" value="1"/>
</dbReference>
<dbReference type="PROSITE" id="PS01187">
    <property type="entry name" value="EGF_CA"/>
    <property type="match status" value="1"/>
</dbReference>
<evidence type="ECO:0000313" key="19">
    <source>
        <dbReference type="EnsemblPlants" id="OPUNC10G03370.1"/>
    </source>
</evidence>
<evidence type="ECO:0000256" key="14">
    <source>
        <dbReference type="ARBA" id="ARBA00023180"/>
    </source>
</evidence>
<dbReference type="EnsemblPlants" id="OPUNC10G03370.1">
    <property type="protein sequence ID" value="OPUNC10G03370.1"/>
    <property type="gene ID" value="OPUNC10G03370"/>
</dbReference>
<keyword evidence="7 17" id="KW-0732">Signal</keyword>
<dbReference type="PANTHER" id="PTHR27005:SF514">
    <property type="entry name" value="PROTEIN KINASE DOMAIN-CONTAINING PROTEIN"/>
    <property type="match status" value="1"/>
</dbReference>
<dbReference type="FunFam" id="3.30.200.20:FF:000581">
    <property type="entry name" value="Wall-associated receptor kinase 3"/>
    <property type="match status" value="1"/>
</dbReference>
<dbReference type="Gene3D" id="1.10.510.10">
    <property type="entry name" value="Transferase(Phosphotransferase) domain 1"/>
    <property type="match status" value="1"/>
</dbReference>
<feature type="domain" description="Protein kinase" evidence="18">
    <location>
        <begin position="446"/>
        <end position="714"/>
    </location>
</feature>
<evidence type="ECO:0000256" key="17">
    <source>
        <dbReference type="SAM" id="SignalP"/>
    </source>
</evidence>
<dbReference type="InterPro" id="IPR011009">
    <property type="entry name" value="Kinase-like_dom_sf"/>
</dbReference>
<dbReference type="InterPro" id="IPR001245">
    <property type="entry name" value="Ser-Thr/Tyr_kinase_cat_dom"/>
</dbReference>
<name>A0A0E0M5Y6_ORYPU</name>
<keyword evidence="5" id="KW-0808">Transferase</keyword>
<dbReference type="InterPro" id="IPR000719">
    <property type="entry name" value="Prot_kinase_dom"/>
</dbReference>
<dbReference type="InterPro" id="IPR008271">
    <property type="entry name" value="Ser/Thr_kinase_AS"/>
</dbReference>
<dbReference type="SUPFAM" id="SSF56112">
    <property type="entry name" value="Protein kinase-like (PK-like)"/>
    <property type="match status" value="1"/>
</dbReference>
<evidence type="ECO:0000256" key="6">
    <source>
        <dbReference type="ARBA" id="ARBA00022692"/>
    </source>
</evidence>
<organism evidence="19">
    <name type="scientific">Oryza punctata</name>
    <name type="common">Red rice</name>
    <dbReference type="NCBI Taxonomy" id="4537"/>
    <lineage>
        <taxon>Eukaryota</taxon>
        <taxon>Viridiplantae</taxon>
        <taxon>Streptophyta</taxon>
        <taxon>Embryophyta</taxon>
        <taxon>Tracheophyta</taxon>
        <taxon>Spermatophyta</taxon>
        <taxon>Magnoliopsida</taxon>
        <taxon>Liliopsida</taxon>
        <taxon>Poales</taxon>
        <taxon>Poaceae</taxon>
        <taxon>BOP clade</taxon>
        <taxon>Oryzoideae</taxon>
        <taxon>Oryzeae</taxon>
        <taxon>Oryzinae</taxon>
        <taxon>Oryza</taxon>
    </lineage>
</organism>
<keyword evidence="12 16" id="KW-0472">Membrane</keyword>
<evidence type="ECO:0000256" key="13">
    <source>
        <dbReference type="ARBA" id="ARBA00023157"/>
    </source>
</evidence>
<keyword evidence="20" id="KW-1185">Reference proteome</keyword>
<keyword evidence="10 15" id="KW-0067">ATP-binding</keyword>
<dbReference type="eggNOG" id="ENOG502QQPF">
    <property type="taxonomic scope" value="Eukaryota"/>
</dbReference>
<dbReference type="HOGENOM" id="CLU_000288_43_5_1"/>
<evidence type="ECO:0000256" key="15">
    <source>
        <dbReference type="PROSITE-ProRule" id="PRU10141"/>
    </source>
</evidence>
<sequence length="724" mass="79484">MSARPKSHLLPMLLRLAAVAVLTMAAVAANQQPAQRPITLPGCPDRCGNISIPYPFGVKEGCYFDDSFSVICDERTAFQATLGVPQVYNMTGYYLGNSDNPAVGIVTNKTWSTVDLFDIDVVSGEARVSMPVSSDCSTSDTYHALSIFVMTVNFTDTFLFSSTRNVLVGVGQSVHARVEGGLTSSNYSASCTSLFDEPSAAQNGSCSGLGCCEADFPPGLSQLGVGVRRQRNTMWETFPCTYAMAVDRSWYNFSLQDIYGQRDYHKFPRGVPIVLDFAIRNDSCPADGKTSPTACRSDNSRCVNGTYGSGYLCKCKDGFDGNPYLSDGCQDIDECVLRDKQPELQDIYPCHGKCKNKIGGYDCHCKFGTKGDAKNGTCTQVFPLAAVVPTVGVVGLMSITVIIVLFHLLLAEKRKAREFFQKNGGPILEHVNNIKLFKKEELKPIIQNCNVIGKGGFGEVYKGLLDSQVVAIKKSISVDKFQEQQFANEIIIQSRVIHKNIVRLIGCCLEVDVPLLVYEFVPHGSLHDILHGSNKMSLNLDKRLNIAAGAAEGLAYMHSKTSSTILHGDIKPGNILLDSNFDPKISDFGISRLIAIDKTHTARVAGDICYMDPIFLQSGLLTKQNDVYSFGVMLLELLTRRKAATGENSRPVKMFLDAYSDGEAAIIELLDKEIVVERDMELLHKLVRIIAECLKLEVDKRPDMTEIAECLQGMKRSQIKYPDA</sequence>
<evidence type="ECO:0000256" key="4">
    <source>
        <dbReference type="ARBA" id="ARBA00022527"/>
    </source>
</evidence>
<comment type="subcellular location">
    <subcellularLocation>
        <location evidence="1">Cell membrane</location>
        <topology evidence="1">Single-pass membrane protein</topology>
    </subcellularLocation>
    <subcellularLocation>
        <location evidence="2">Membrane</location>
        <topology evidence="2">Single-pass type I membrane protein</topology>
    </subcellularLocation>
</comment>
<evidence type="ECO:0000256" key="8">
    <source>
        <dbReference type="ARBA" id="ARBA00022741"/>
    </source>
</evidence>
<feature type="transmembrane region" description="Helical" evidence="16">
    <location>
        <begin position="384"/>
        <end position="410"/>
    </location>
</feature>
<dbReference type="InterPro" id="IPR045274">
    <property type="entry name" value="WAK-like"/>
</dbReference>
<dbReference type="Proteomes" id="UP000026962">
    <property type="component" value="Chromosome 10"/>
</dbReference>
<protein>
    <recommendedName>
        <fullName evidence="18">Protein kinase domain-containing protein</fullName>
    </recommendedName>
</protein>
<dbReference type="CDD" id="cd00054">
    <property type="entry name" value="EGF_CA"/>
    <property type="match status" value="1"/>
</dbReference>
<dbReference type="AlphaFoldDB" id="A0A0E0M5Y6"/>
<evidence type="ECO:0000256" key="3">
    <source>
        <dbReference type="ARBA" id="ARBA00022475"/>
    </source>
</evidence>
<dbReference type="GO" id="GO:0005524">
    <property type="term" value="F:ATP binding"/>
    <property type="evidence" value="ECO:0007669"/>
    <property type="project" value="UniProtKB-UniRule"/>
</dbReference>
<feature type="binding site" evidence="15">
    <location>
        <position position="474"/>
    </location>
    <ligand>
        <name>ATP</name>
        <dbReference type="ChEBI" id="CHEBI:30616"/>
    </ligand>
</feature>
<dbReference type="InterPro" id="IPR018097">
    <property type="entry name" value="EGF_Ca-bd_CS"/>
</dbReference>
<dbReference type="GO" id="GO:0030247">
    <property type="term" value="F:polysaccharide binding"/>
    <property type="evidence" value="ECO:0007669"/>
    <property type="project" value="InterPro"/>
</dbReference>
<dbReference type="GO" id="GO:0007166">
    <property type="term" value="P:cell surface receptor signaling pathway"/>
    <property type="evidence" value="ECO:0007669"/>
    <property type="project" value="InterPro"/>
</dbReference>
<keyword evidence="3" id="KW-1003">Cell membrane</keyword>
<dbReference type="GO" id="GO:0005509">
    <property type="term" value="F:calcium ion binding"/>
    <property type="evidence" value="ECO:0007669"/>
    <property type="project" value="InterPro"/>
</dbReference>
<dbReference type="OMA" id="MTEIAEC"/>
<dbReference type="PROSITE" id="PS00107">
    <property type="entry name" value="PROTEIN_KINASE_ATP"/>
    <property type="match status" value="1"/>
</dbReference>
<dbReference type="GO" id="GO:0004674">
    <property type="term" value="F:protein serine/threonine kinase activity"/>
    <property type="evidence" value="ECO:0007669"/>
    <property type="project" value="UniProtKB-KW"/>
</dbReference>
<dbReference type="InterPro" id="IPR025287">
    <property type="entry name" value="WAK_GUB"/>
</dbReference>
<proteinExistence type="predicted"/>
<dbReference type="InterPro" id="IPR017441">
    <property type="entry name" value="Protein_kinase_ATP_BS"/>
</dbReference>
<evidence type="ECO:0000256" key="1">
    <source>
        <dbReference type="ARBA" id="ARBA00004162"/>
    </source>
</evidence>
<dbReference type="Gene3D" id="3.30.200.20">
    <property type="entry name" value="Phosphorylase Kinase, domain 1"/>
    <property type="match status" value="1"/>
</dbReference>
<dbReference type="PROSITE" id="PS00108">
    <property type="entry name" value="PROTEIN_KINASE_ST"/>
    <property type="match status" value="1"/>
</dbReference>
<evidence type="ECO:0000256" key="16">
    <source>
        <dbReference type="SAM" id="Phobius"/>
    </source>
</evidence>
<evidence type="ECO:0000256" key="5">
    <source>
        <dbReference type="ARBA" id="ARBA00022679"/>
    </source>
</evidence>
<dbReference type="InterPro" id="IPR001881">
    <property type="entry name" value="EGF-like_Ca-bd_dom"/>
</dbReference>
<evidence type="ECO:0000259" key="18">
    <source>
        <dbReference type="PROSITE" id="PS50011"/>
    </source>
</evidence>
<keyword evidence="11 16" id="KW-1133">Transmembrane helix</keyword>
<evidence type="ECO:0000313" key="20">
    <source>
        <dbReference type="Proteomes" id="UP000026962"/>
    </source>
</evidence>
<dbReference type="SMART" id="SM00179">
    <property type="entry name" value="EGF_CA"/>
    <property type="match status" value="2"/>
</dbReference>
<dbReference type="GO" id="GO:0005886">
    <property type="term" value="C:plasma membrane"/>
    <property type="evidence" value="ECO:0007669"/>
    <property type="project" value="UniProtKB-SubCell"/>
</dbReference>
<keyword evidence="14" id="KW-0325">Glycoprotein</keyword>
<evidence type="ECO:0000256" key="11">
    <source>
        <dbReference type="ARBA" id="ARBA00022989"/>
    </source>
</evidence>
<keyword evidence="4" id="KW-0723">Serine/threonine-protein kinase</keyword>
<keyword evidence="13" id="KW-1015">Disulfide bond</keyword>
<reference evidence="19" key="2">
    <citation type="submission" date="2018-05" db="EMBL/GenBank/DDBJ databases">
        <title>OpunRS2 (Oryza punctata Reference Sequence Version 2).</title>
        <authorList>
            <person name="Zhang J."/>
            <person name="Kudrna D."/>
            <person name="Lee S."/>
            <person name="Talag J."/>
            <person name="Welchert J."/>
            <person name="Wing R.A."/>
        </authorList>
    </citation>
    <scope>NUCLEOTIDE SEQUENCE [LARGE SCALE GENOMIC DNA]</scope>
</reference>
<evidence type="ECO:0000256" key="2">
    <source>
        <dbReference type="ARBA" id="ARBA00004479"/>
    </source>
</evidence>
<dbReference type="Gene3D" id="2.10.25.10">
    <property type="entry name" value="Laminin"/>
    <property type="match status" value="2"/>
</dbReference>
<evidence type="ECO:0000256" key="10">
    <source>
        <dbReference type="ARBA" id="ARBA00022840"/>
    </source>
</evidence>
<dbReference type="PROSITE" id="PS50011">
    <property type="entry name" value="PROTEIN_KINASE_DOM"/>
    <property type="match status" value="1"/>
</dbReference>
<keyword evidence="9" id="KW-0418">Kinase</keyword>
<feature type="signal peptide" evidence="17">
    <location>
        <begin position="1"/>
        <end position="28"/>
    </location>
</feature>
<feature type="chain" id="PRO_5002367161" description="Protein kinase domain-containing protein" evidence="17">
    <location>
        <begin position="29"/>
        <end position="724"/>
    </location>
</feature>
<evidence type="ECO:0000256" key="9">
    <source>
        <dbReference type="ARBA" id="ARBA00022777"/>
    </source>
</evidence>
<keyword evidence="6 16" id="KW-0812">Transmembrane</keyword>
<dbReference type="SMART" id="SM00220">
    <property type="entry name" value="S_TKc"/>
    <property type="match status" value="1"/>
</dbReference>
<dbReference type="Gramene" id="OPUNC10G03370.1">
    <property type="protein sequence ID" value="OPUNC10G03370.1"/>
    <property type="gene ID" value="OPUNC10G03370"/>
</dbReference>
<accession>A0A0E0M5Y6</accession>
<dbReference type="InterPro" id="IPR000742">
    <property type="entry name" value="EGF"/>
</dbReference>